<sequence length="645" mass="70625">MTNKVTRRDFLNGMAIGATGILLQSCGGASDPSANFPLPAATQFSPPDAGVYYPPTLTGMRGSHKGSYEVAHALAWRGEKPDHYKALDEHYDLVVVGAGMSGLAAAHYYRKKMGPEARILLLDNHDDFGGHAKRNEFHHEGRMMLSLGGAQNLENPDNYSDTAGALLNDIGIDADFTASMNKQTPKDFALVGNFEANVSVALPSEDGHVTAGGQWMKSIFGADGYEETLRALPLAVAEQDKLIAFFSGDHDFLDELSLSEKWDYVNTVSYNQFLVERVGLAKETLPLTNVVMRHTSGFTGWNLTVVEAFANGAPGIQSMGWLGKMTASLSLRFMDSIIDAQMFPDGNASVARLLVQKLIPEVAPDMKGVEDVAIARFDYSALDPDSSTGNKPDTRIRLNSTVVGVRETHGDQVEVDYVQQGTALRITADHCVLACYNALIPRLCPQLPEQQKEALLYGVKVPFVYANVLLENGRAFSKLDSTMVYCPNDPFQWVSAAPTMTTGGYQPPRTPEDPMAVFMMHAPTPEPSEQQTGRDVLRVGRGKVYATPFSRYEQNIREQLQSLLGKHGFNHETDIRAITVNRIPHGYAYAYLSLDDPEWPEGQAPHEIGRKPFGRISIANSDSQALALMDAAFDAAWRAVEEQTA</sequence>
<proteinExistence type="predicted"/>
<dbReference type="PROSITE" id="PS51318">
    <property type="entry name" value="TAT"/>
    <property type="match status" value="1"/>
</dbReference>
<gene>
    <name evidence="1" type="ORF">BST96_02515</name>
</gene>
<evidence type="ECO:0000313" key="1">
    <source>
        <dbReference type="EMBL" id="ARN73077.1"/>
    </source>
</evidence>
<dbReference type="PROSITE" id="PS51257">
    <property type="entry name" value="PROKAR_LIPOPROTEIN"/>
    <property type="match status" value="1"/>
</dbReference>
<dbReference type="Gene3D" id="3.50.50.60">
    <property type="entry name" value="FAD/NAD(P)-binding domain"/>
    <property type="match status" value="1"/>
</dbReference>
<dbReference type="InterPro" id="IPR050464">
    <property type="entry name" value="Zeta_carotene_desat/Oxidored"/>
</dbReference>
<dbReference type="Pfam" id="PF13450">
    <property type="entry name" value="NAD_binding_8"/>
    <property type="match status" value="1"/>
</dbReference>
<accession>A0A1X9NDQ2</accession>
<dbReference type="SUPFAM" id="SSF51905">
    <property type="entry name" value="FAD/NAD(P)-binding domain"/>
    <property type="match status" value="2"/>
</dbReference>
<dbReference type="STRING" id="716816.BST96_02515"/>
<dbReference type="EMBL" id="CP019343">
    <property type="protein sequence ID" value="ARN73077.1"/>
    <property type="molecule type" value="Genomic_DNA"/>
</dbReference>
<dbReference type="InterPro" id="IPR006311">
    <property type="entry name" value="TAT_signal"/>
</dbReference>
<dbReference type="RefSeq" id="WP_085757172.1">
    <property type="nucleotide sequence ID" value="NZ_CP019343.1"/>
</dbReference>
<dbReference type="KEGG" id="osg:BST96_02515"/>
<dbReference type="GO" id="GO:0016491">
    <property type="term" value="F:oxidoreductase activity"/>
    <property type="evidence" value="ECO:0007669"/>
    <property type="project" value="TreeGrafter"/>
</dbReference>
<name>A0A1X9NDQ2_9GAMM</name>
<dbReference type="AlphaFoldDB" id="A0A1X9NDQ2"/>
<dbReference type="Proteomes" id="UP000193450">
    <property type="component" value="Chromosome"/>
</dbReference>
<evidence type="ECO:0000313" key="2">
    <source>
        <dbReference type="Proteomes" id="UP000193450"/>
    </source>
</evidence>
<dbReference type="OrthoDB" id="231484at2"/>
<protein>
    <submittedName>
        <fullName evidence="1">Tat pathway signal protein</fullName>
    </submittedName>
</protein>
<keyword evidence="2" id="KW-1185">Reference proteome</keyword>
<dbReference type="PANTHER" id="PTHR42923">
    <property type="entry name" value="PROTOPORPHYRINOGEN OXIDASE"/>
    <property type="match status" value="1"/>
</dbReference>
<dbReference type="PANTHER" id="PTHR42923:SF3">
    <property type="entry name" value="PROTOPORPHYRINOGEN OXIDASE"/>
    <property type="match status" value="1"/>
</dbReference>
<organism evidence="1 2">
    <name type="scientific">Oceanicoccus sagamiensis</name>
    <dbReference type="NCBI Taxonomy" id="716816"/>
    <lineage>
        <taxon>Bacteria</taxon>
        <taxon>Pseudomonadati</taxon>
        <taxon>Pseudomonadota</taxon>
        <taxon>Gammaproteobacteria</taxon>
        <taxon>Cellvibrionales</taxon>
        <taxon>Spongiibacteraceae</taxon>
        <taxon>Oceanicoccus</taxon>
    </lineage>
</organism>
<reference evidence="1 2" key="1">
    <citation type="submission" date="2016-11" db="EMBL/GenBank/DDBJ databases">
        <title>Trade-off between light-utilization and light-protection in marine flavobacteria.</title>
        <authorList>
            <person name="Kumagai Y."/>
        </authorList>
    </citation>
    <scope>NUCLEOTIDE SEQUENCE [LARGE SCALE GENOMIC DNA]</scope>
    <source>
        <strain evidence="1 2">NBRC 107125</strain>
    </source>
</reference>
<dbReference type="InterPro" id="IPR036188">
    <property type="entry name" value="FAD/NAD-bd_sf"/>
</dbReference>